<dbReference type="PANTHER" id="PTHR12197:SF251">
    <property type="entry name" value="EG:BACR7C10.4 PROTEIN"/>
    <property type="match status" value="1"/>
</dbReference>
<dbReference type="InterPro" id="IPR002893">
    <property type="entry name" value="Znf_MYND"/>
</dbReference>
<dbReference type="EMBL" id="CP136891">
    <property type="protein sequence ID" value="WOK97697.1"/>
    <property type="molecule type" value="Genomic_DNA"/>
</dbReference>
<keyword evidence="8" id="KW-1185">Reference proteome</keyword>
<dbReference type="Proteomes" id="UP001327560">
    <property type="component" value="Chromosome 2"/>
</dbReference>
<dbReference type="PROSITE" id="PS50865">
    <property type="entry name" value="ZF_MYND_2"/>
    <property type="match status" value="1"/>
</dbReference>
<dbReference type="AlphaFoldDB" id="A0AAQ3JZB2"/>
<organism evidence="7 8">
    <name type="scientific">Canna indica</name>
    <name type="common">Indian-shot</name>
    <dbReference type="NCBI Taxonomy" id="4628"/>
    <lineage>
        <taxon>Eukaryota</taxon>
        <taxon>Viridiplantae</taxon>
        <taxon>Streptophyta</taxon>
        <taxon>Embryophyta</taxon>
        <taxon>Tracheophyta</taxon>
        <taxon>Spermatophyta</taxon>
        <taxon>Magnoliopsida</taxon>
        <taxon>Liliopsida</taxon>
        <taxon>Zingiberales</taxon>
        <taxon>Cannaceae</taxon>
        <taxon>Canna</taxon>
    </lineage>
</organism>
<accession>A0AAQ3JZB2</accession>
<feature type="domain" description="SET" evidence="5">
    <location>
        <begin position="21"/>
        <end position="261"/>
    </location>
</feature>
<dbReference type="Pfam" id="PF01753">
    <property type="entry name" value="zf-MYND"/>
    <property type="match status" value="1"/>
</dbReference>
<reference evidence="7 8" key="1">
    <citation type="submission" date="2023-10" db="EMBL/GenBank/DDBJ databases">
        <title>Chromosome-scale genome assembly provides insights into flower coloration mechanisms of Canna indica.</title>
        <authorList>
            <person name="Li C."/>
        </authorList>
    </citation>
    <scope>NUCLEOTIDE SEQUENCE [LARGE SCALE GENOMIC DNA]</scope>
    <source>
        <tissue evidence="7">Flower</tissue>
    </source>
</reference>
<dbReference type="Gene3D" id="6.10.140.2220">
    <property type="match status" value="1"/>
</dbReference>
<evidence type="ECO:0000259" key="6">
    <source>
        <dbReference type="PROSITE" id="PS50865"/>
    </source>
</evidence>
<evidence type="ECO:0000256" key="2">
    <source>
        <dbReference type="ARBA" id="ARBA00022771"/>
    </source>
</evidence>
<evidence type="ECO:0000259" key="5">
    <source>
        <dbReference type="PROSITE" id="PS50280"/>
    </source>
</evidence>
<evidence type="ECO:0000313" key="7">
    <source>
        <dbReference type="EMBL" id="WOK97697.1"/>
    </source>
</evidence>
<gene>
    <name evidence="7" type="ORF">Cni_G06405</name>
</gene>
<feature type="domain" description="MYND-type" evidence="6">
    <location>
        <begin position="66"/>
        <end position="103"/>
    </location>
</feature>
<dbReference type="Gene3D" id="1.10.220.160">
    <property type="match status" value="1"/>
</dbReference>
<dbReference type="Pfam" id="PF00856">
    <property type="entry name" value="SET"/>
    <property type="match status" value="1"/>
</dbReference>
<keyword evidence="2 4" id="KW-0863">Zinc-finger</keyword>
<evidence type="ECO:0000256" key="1">
    <source>
        <dbReference type="ARBA" id="ARBA00022723"/>
    </source>
</evidence>
<evidence type="ECO:0000256" key="4">
    <source>
        <dbReference type="PROSITE-ProRule" id="PRU00134"/>
    </source>
</evidence>
<dbReference type="InterPro" id="IPR001214">
    <property type="entry name" value="SET_dom"/>
</dbReference>
<evidence type="ECO:0000256" key="3">
    <source>
        <dbReference type="ARBA" id="ARBA00022833"/>
    </source>
</evidence>
<dbReference type="SUPFAM" id="SSF82199">
    <property type="entry name" value="SET domain"/>
    <property type="match status" value="1"/>
</dbReference>
<dbReference type="PROSITE" id="PS01360">
    <property type="entry name" value="ZF_MYND_1"/>
    <property type="match status" value="1"/>
</dbReference>
<protein>
    <submittedName>
        <fullName evidence="7">Histone-lysine N-methyltransferase ASHR1</fullName>
    </submittedName>
</protein>
<dbReference type="InterPro" id="IPR046341">
    <property type="entry name" value="SET_dom_sf"/>
</dbReference>
<dbReference type="PROSITE" id="PS50280">
    <property type="entry name" value="SET"/>
    <property type="match status" value="1"/>
</dbReference>
<name>A0AAQ3JZB2_9LILI</name>
<proteinExistence type="predicted"/>
<dbReference type="Gene3D" id="2.170.270.10">
    <property type="entry name" value="SET domain"/>
    <property type="match status" value="1"/>
</dbReference>
<dbReference type="GO" id="GO:0008270">
    <property type="term" value="F:zinc ion binding"/>
    <property type="evidence" value="ECO:0007669"/>
    <property type="project" value="UniProtKB-KW"/>
</dbReference>
<evidence type="ECO:0000313" key="8">
    <source>
        <dbReference type="Proteomes" id="UP001327560"/>
    </source>
</evidence>
<keyword evidence="1" id="KW-0479">Metal-binding</keyword>
<sequence>MASDSNEMAWMEDLQNALAARGLTVASIPGKGRGLVATRDFSPGDVIIFQEPYASAPNKVSSSSSCDACFATKNVRKCSACQVAWYCGNACQRSEWKLHQLECKALYSLSEERRKMLTPTIRLMVRLILRKQLQCEKVIRTTAEDNYDLVSTLEAHISSINENQLVLYAQMANLVKLVLPSLDIDLKEITHTFSKLSCNAHTICDAELRSLGTGLYPVISIINHSCVPNSVLVFENRVAIVRATEPIAKGVNKLHRNCSNY</sequence>
<dbReference type="SMART" id="SM00317">
    <property type="entry name" value="SET"/>
    <property type="match status" value="1"/>
</dbReference>
<dbReference type="GO" id="GO:0005634">
    <property type="term" value="C:nucleus"/>
    <property type="evidence" value="ECO:0007669"/>
    <property type="project" value="TreeGrafter"/>
</dbReference>
<keyword evidence="3" id="KW-0862">Zinc</keyword>
<dbReference type="PANTHER" id="PTHR12197">
    <property type="entry name" value="HISTONE-LYSINE N-METHYLTRANSFERASE SMYD"/>
    <property type="match status" value="1"/>
</dbReference>
<dbReference type="InterPro" id="IPR050869">
    <property type="entry name" value="H3K4_H4K5_MeTrfase"/>
</dbReference>